<dbReference type="GO" id="GO:0016787">
    <property type="term" value="F:hydrolase activity"/>
    <property type="evidence" value="ECO:0007669"/>
    <property type="project" value="UniProtKB-KW"/>
</dbReference>
<evidence type="ECO:0000256" key="1">
    <source>
        <dbReference type="SAM" id="SignalP"/>
    </source>
</evidence>
<dbReference type="PROSITE" id="PS51257">
    <property type="entry name" value="PROKAR_LIPOPROTEIN"/>
    <property type="match status" value="1"/>
</dbReference>
<evidence type="ECO:0000259" key="2">
    <source>
        <dbReference type="Pfam" id="PF12697"/>
    </source>
</evidence>
<dbReference type="Pfam" id="PF12697">
    <property type="entry name" value="Abhydrolase_6"/>
    <property type="match status" value="1"/>
</dbReference>
<feature type="signal peptide" evidence="1">
    <location>
        <begin position="1"/>
        <end position="19"/>
    </location>
</feature>
<organism evidence="3 4">
    <name type="scientific">Spirosoma aureum</name>
    <dbReference type="NCBI Taxonomy" id="2692134"/>
    <lineage>
        <taxon>Bacteria</taxon>
        <taxon>Pseudomonadati</taxon>
        <taxon>Bacteroidota</taxon>
        <taxon>Cytophagia</taxon>
        <taxon>Cytophagales</taxon>
        <taxon>Cytophagaceae</taxon>
        <taxon>Spirosoma</taxon>
    </lineage>
</organism>
<evidence type="ECO:0000313" key="3">
    <source>
        <dbReference type="EMBL" id="QIP13855.1"/>
    </source>
</evidence>
<feature type="domain" description="AB hydrolase-1" evidence="2">
    <location>
        <begin position="36"/>
        <end position="263"/>
    </location>
</feature>
<dbReference type="PANTHER" id="PTHR37017:SF11">
    <property type="entry name" value="ESTERASE_LIPASE_THIOESTERASE DOMAIN-CONTAINING PROTEIN"/>
    <property type="match status" value="1"/>
</dbReference>
<dbReference type="RefSeq" id="WP_167209330.1">
    <property type="nucleotide sequence ID" value="NZ_CP050063.1"/>
</dbReference>
<keyword evidence="4" id="KW-1185">Reference proteome</keyword>
<dbReference type="InterPro" id="IPR052897">
    <property type="entry name" value="Sec-Metab_Biosynth_Hydrolase"/>
</dbReference>
<dbReference type="Gene3D" id="3.40.50.1820">
    <property type="entry name" value="alpha/beta hydrolase"/>
    <property type="match status" value="1"/>
</dbReference>
<dbReference type="KEGG" id="spib:G8759_15170"/>
<dbReference type="PANTHER" id="PTHR37017">
    <property type="entry name" value="AB HYDROLASE-1 DOMAIN-CONTAINING PROTEIN-RELATED"/>
    <property type="match status" value="1"/>
</dbReference>
<feature type="chain" id="PRO_5026108586" evidence="1">
    <location>
        <begin position="20"/>
        <end position="275"/>
    </location>
</feature>
<keyword evidence="1" id="KW-0732">Signal</keyword>
<dbReference type="InterPro" id="IPR029058">
    <property type="entry name" value="AB_hydrolase_fold"/>
</dbReference>
<proteinExistence type="predicted"/>
<evidence type="ECO:0000313" key="4">
    <source>
        <dbReference type="Proteomes" id="UP000501802"/>
    </source>
</evidence>
<dbReference type="Proteomes" id="UP000501802">
    <property type="component" value="Chromosome"/>
</dbReference>
<dbReference type="AlphaFoldDB" id="A0A6G9ANK4"/>
<sequence length="275" mass="29559">MKTTVSLLLSTAVALSALASCAKKDEVPAATSQTYVLVHGAWQAPYVWNAVRSDLIKKGNQVVVVELPGHGTDTTPLHTLTLDVYRDKVIEAMSKVNGNVILVGHSMGGMVITNVAEKVPAKISKLVYIGAFLPASGQSLEELSMLDPGSKLGPSLLLSADRLALDVKKDNLTNLFINDGTQADKDLVLSNYRPEPSIPFSNKVTLTKENFGAVEKVYIKTLQDIVISPGFQDRMIAGAGIKTVYTVNTSHSPFLAQPQAVSELLFKIGQELTIK</sequence>
<name>A0A6G9ANK4_9BACT</name>
<dbReference type="SUPFAM" id="SSF53474">
    <property type="entry name" value="alpha/beta-Hydrolases"/>
    <property type="match status" value="1"/>
</dbReference>
<keyword evidence="3" id="KW-0378">Hydrolase</keyword>
<accession>A0A6G9ANK4</accession>
<reference evidence="3 4" key="1">
    <citation type="submission" date="2020-03" db="EMBL/GenBank/DDBJ databases">
        <authorList>
            <person name="Kim M.K."/>
        </authorList>
    </citation>
    <scope>NUCLEOTIDE SEQUENCE [LARGE SCALE GENOMIC DNA]</scope>
    <source>
        <strain evidence="3 4">BT328</strain>
    </source>
</reference>
<dbReference type="InterPro" id="IPR000073">
    <property type="entry name" value="AB_hydrolase_1"/>
</dbReference>
<gene>
    <name evidence="3" type="ORF">G8759_15170</name>
</gene>
<dbReference type="EMBL" id="CP050063">
    <property type="protein sequence ID" value="QIP13855.1"/>
    <property type="molecule type" value="Genomic_DNA"/>
</dbReference>
<protein>
    <submittedName>
        <fullName evidence="3">Alpha/beta fold hydrolase</fullName>
    </submittedName>
</protein>